<keyword evidence="3" id="KW-1185">Reference proteome</keyword>
<evidence type="ECO:0000313" key="2">
    <source>
        <dbReference type="EMBL" id="WLQ35077.1"/>
    </source>
</evidence>
<evidence type="ECO:0000313" key="3">
    <source>
        <dbReference type="Proteomes" id="UP001239522"/>
    </source>
</evidence>
<accession>A0ABY9HKJ3</accession>
<protein>
    <submittedName>
        <fullName evidence="2">Uncharacterized protein</fullName>
    </submittedName>
</protein>
<reference evidence="2 3" key="1">
    <citation type="submission" date="2023-03" db="EMBL/GenBank/DDBJ databases">
        <title>Isolation and description of six Streptomyces strains from soil environments, able to metabolize different microbial glucans.</title>
        <authorList>
            <person name="Widen T."/>
            <person name="Larsbrink J."/>
        </authorList>
    </citation>
    <scope>NUCLEOTIDE SEQUENCE [LARGE SCALE GENOMIC DNA]</scope>
    <source>
        <strain evidence="2 3">Mut1</strain>
    </source>
</reference>
<name>A0ABY9HKJ3_9ACTN</name>
<feature type="region of interest" description="Disordered" evidence="1">
    <location>
        <begin position="35"/>
        <end position="61"/>
    </location>
</feature>
<sequence length="118" mass="13557">MPPKRGDSVAPPPGRDEFEIKYATKEAVDGWRELGKQAPGNTRAAWEEMRTNPAPSPSTERHHQLKFDLATAVYNGRELPQWQIEVTGGGRVWYLYDEEKRVCWLKVARTGHPRQTDR</sequence>
<dbReference type="EMBL" id="CP120997">
    <property type="protein sequence ID" value="WLQ35077.1"/>
    <property type="molecule type" value="Genomic_DNA"/>
</dbReference>
<gene>
    <name evidence="2" type="ORF">P8A18_17290</name>
</gene>
<dbReference type="Proteomes" id="UP001239522">
    <property type="component" value="Chromosome"/>
</dbReference>
<organism evidence="2 3">
    <name type="scientific">Streptomyces castrisilvae</name>
    <dbReference type="NCBI Taxonomy" id="3033811"/>
    <lineage>
        <taxon>Bacteria</taxon>
        <taxon>Bacillati</taxon>
        <taxon>Actinomycetota</taxon>
        <taxon>Actinomycetes</taxon>
        <taxon>Kitasatosporales</taxon>
        <taxon>Streptomycetaceae</taxon>
        <taxon>Streptomyces</taxon>
    </lineage>
</organism>
<dbReference type="RefSeq" id="WP_306055714.1">
    <property type="nucleotide sequence ID" value="NZ_CP120997.1"/>
</dbReference>
<proteinExistence type="predicted"/>
<evidence type="ECO:0000256" key="1">
    <source>
        <dbReference type="SAM" id="MobiDB-lite"/>
    </source>
</evidence>